<evidence type="ECO:0000313" key="3">
    <source>
        <dbReference type="Proteomes" id="UP000282460"/>
    </source>
</evidence>
<evidence type="ECO:0000259" key="1">
    <source>
        <dbReference type="Pfam" id="PF10592"/>
    </source>
</evidence>
<keyword evidence="3" id="KW-1185">Reference proteome</keyword>
<dbReference type="Proteomes" id="UP000282460">
    <property type="component" value="Unassembled WGS sequence"/>
</dbReference>
<dbReference type="OrthoDB" id="9806213at2"/>
<organism evidence="2 3">
    <name type="scientific">Mycetocola zhadangensis</name>
    <dbReference type="NCBI Taxonomy" id="1164595"/>
    <lineage>
        <taxon>Bacteria</taxon>
        <taxon>Bacillati</taxon>
        <taxon>Actinomycetota</taxon>
        <taxon>Actinomycetes</taxon>
        <taxon>Micrococcales</taxon>
        <taxon>Microbacteriaceae</taxon>
        <taxon>Mycetocola</taxon>
    </lineage>
</organism>
<name>A0A3L7J694_9MICO</name>
<sequence>MDVNDLRYKPLSAELGRVQTDTGLPESASFLYWFLINVYRLEETDARDAICDKPNDKGIDGIYVDHNEQEVHFLQAKIRQKNNGTVGDVGPKNLMSSMHQFGTPEKVATILAGNASPELKRLVQRIQLSDLLSSDYSIRAIYVSNELSDTDSNAYEALTPELRIFDRKEIAASVVDPAASTGKDEFTFNTSYVEPMEVEAGTPTSRSTMYVFPASALQLVHMEGISDGSLFEDNVRFTLGNTSVNKSIKASVVDKSTHANFLLFHNGITVLCKEVDASTEGQLKVKTYTVVNGAQSLTNFYNNKAKLTDDLRVLVKVIALGDDALARTITENSNNQNAIKPRDMRSNHVLMTRLQTEMSSSRPDYFFEIKRGEKTPTGKTTITNELAGRILLSFDLNEPWSAHQIYKVFDEKYAAIFGRPEVNAARIVFLYRLNLVVQDSMARVKNRPMASYTLTRFFILSVLAEILRGGSASGQVIKNPSIFDERTIESLLLTSAEILKTLIVDLNVAAAGEFDYKSVLKSPSQSNAIAATLRKDYEKDVLREKAEPIETWVIPDSKKAS</sequence>
<evidence type="ECO:0000313" key="2">
    <source>
        <dbReference type="EMBL" id="RLQ86177.1"/>
    </source>
</evidence>
<accession>A0A3L7J694</accession>
<proteinExistence type="predicted"/>
<dbReference type="InterPro" id="IPR018891">
    <property type="entry name" value="AIPR_C"/>
</dbReference>
<dbReference type="Pfam" id="PF10592">
    <property type="entry name" value="AIPR"/>
    <property type="match status" value="1"/>
</dbReference>
<dbReference type="EMBL" id="RCWJ01000001">
    <property type="protein sequence ID" value="RLQ86177.1"/>
    <property type="molecule type" value="Genomic_DNA"/>
</dbReference>
<gene>
    <name evidence="2" type="ORF">D9V28_04905</name>
</gene>
<reference evidence="2 3" key="1">
    <citation type="submission" date="2018-10" db="EMBL/GenBank/DDBJ databases">
        <authorList>
            <person name="Li J."/>
        </authorList>
    </citation>
    <scope>NUCLEOTIDE SEQUENCE [LARGE SCALE GENOMIC DNA]</scope>
    <source>
        <strain evidence="2 3">ZD1-4</strain>
    </source>
</reference>
<comment type="caution">
    <text evidence="2">The sequence shown here is derived from an EMBL/GenBank/DDBJ whole genome shotgun (WGS) entry which is preliminary data.</text>
</comment>
<protein>
    <recommendedName>
        <fullName evidence="1">Abortive phage infection protein C-terminal domain-containing protein</fullName>
    </recommendedName>
</protein>
<feature type="domain" description="Abortive phage infection protein C-terminal" evidence="1">
    <location>
        <begin position="231"/>
        <end position="378"/>
    </location>
</feature>
<dbReference type="RefSeq" id="WP_121658535.1">
    <property type="nucleotide sequence ID" value="NZ_BMEK01000001.1"/>
</dbReference>
<dbReference type="AlphaFoldDB" id="A0A3L7J694"/>